<evidence type="ECO:0000256" key="1">
    <source>
        <dbReference type="SAM" id="MobiDB-lite"/>
    </source>
</evidence>
<accession>A0A9Q8URU2</accession>
<dbReference type="OrthoDB" id="4822at2759"/>
<evidence type="ECO:0000313" key="4">
    <source>
        <dbReference type="Proteomes" id="UP000756132"/>
    </source>
</evidence>
<dbReference type="InterPro" id="IPR036236">
    <property type="entry name" value="Znf_C2H2_sf"/>
</dbReference>
<dbReference type="AlphaFoldDB" id="A0A9Q8URU2"/>
<protein>
    <recommendedName>
        <fullName evidence="2">C2H2-type domain-containing protein</fullName>
    </recommendedName>
</protein>
<gene>
    <name evidence="3" type="ORF">CLAFUR5_10755</name>
</gene>
<dbReference type="PROSITE" id="PS00028">
    <property type="entry name" value="ZINC_FINGER_C2H2_1"/>
    <property type="match status" value="1"/>
</dbReference>
<name>A0A9Q8URU2_PASFU</name>
<proteinExistence type="predicted"/>
<dbReference type="InterPro" id="IPR013087">
    <property type="entry name" value="Znf_C2H2_type"/>
</dbReference>
<dbReference type="KEGG" id="ffu:CLAFUR5_10755"/>
<keyword evidence="4" id="KW-1185">Reference proteome</keyword>
<sequence>MPPRSQPLPQATTESAREARKAFFCDLCQKGYSRMPEFEAHESSYDHLHRRRLKETRQMTKDPGAAARAREADSQNSGLKSIALPAGGGAGAGLKKKPVFKSTLQPQNASVVPAQPIDVMAEGRGEGWDLNGAVRNGWKEDEYDPGNPLPDVNWDFKLTDIMTEDELAEMDEEIAMQDDPRLRAR</sequence>
<dbReference type="PANTHER" id="PTHR47251:SF1">
    <property type="entry name" value="FINGER DOMAIN PROTEIN, PUTATIVE (AFU_ORTHOLOGUE AFUA_3G04180)-RELATED"/>
    <property type="match status" value="1"/>
</dbReference>
<dbReference type="RefSeq" id="XP_047764459.1">
    <property type="nucleotide sequence ID" value="XM_047909903.1"/>
</dbReference>
<dbReference type="OMA" id="WDLNGAV"/>
<feature type="domain" description="C2H2-type" evidence="2">
    <location>
        <begin position="25"/>
        <end position="47"/>
    </location>
</feature>
<evidence type="ECO:0000259" key="2">
    <source>
        <dbReference type="PROSITE" id="PS00028"/>
    </source>
</evidence>
<dbReference type="SUPFAM" id="SSF57667">
    <property type="entry name" value="beta-beta-alpha zinc fingers"/>
    <property type="match status" value="1"/>
</dbReference>
<dbReference type="GeneID" id="71990633"/>
<organism evidence="3 4">
    <name type="scientific">Passalora fulva</name>
    <name type="common">Tomato leaf mold</name>
    <name type="synonym">Cladosporium fulvum</name>
    <dbReference type="NCBI Taxonomy" id="5499"/>
    <lineage>
        <taxon>Eukaryota</taxon>
        <taxon>Fungi</taxon>
        <taxon>Dikarya</taxon>
        <taxon>Ascomycota</taxon>
        <taxon>Pezizomycotina</taxon>
        <taxon>Dothideomycetes</taxon>
        <taxon>Dothideomycetidae</taxon>
        <taxon>Mycosphaerellales</taxon>
        <taxon>Mycosphaerellaceae</taxon>
        <taxon>Fulvia</taxon>
    </lineage>
</organism>
<evidence type="ECO:0000313" key="3">
    <source>
        <dbReference type="EMBL" id="UJO20093.1"/>
    </source>
</evidence>
<dbReference type="EMBL" id="CP090169">
    <property type="protein sequence ID" value="UJO20093.1"/>
    <property type="molecule type" value="Genomic_DNA"/>
</dbReference>
<reference evidence="3" key="2">
    <citation type="journal article" date="2022" name="Microb. Genom.">
        <title>A chromosome-scale genome assembly of the tomato pathogen Cladosporium fulvum reveals a compartmentalized genome architecture and the presence of a dispensable chromosome.</title>
        <authorList>
            <person name="Zaccaron A.Z."/>
            <person name="Chen L.H."/>
            <person name="Samaras A."/>
            <person name="Stergiopoulos I."/>
        </authorList>
    </citation>
    <scope>NUCLEOTIDE SEQUENCE</scope>
    <source>
        <strain evidence="3">Race5_Kim</strain>
    </source>
</reference>
<feature type="region of interest" description="Disordered" evidence="1">
    <location>
        <begin position="55"/>
        <end position="107"/>
    </location>
</feature>
<dbReference type="PANTHER" id="PTHR47251">
    <property type="entry name" value="FINGER DOMAIN PROTEIN, PUTATIVE (AFU_ORTHOLOGUE AFUA_3G04180)-RELATED"/>
    <property type="match status" value="1"/>
</dbReference>
<reference evidence="3" key="1">
    <citation type="submission" date="2021-12" db="EMBL/GenBank/DDBJ databases">
        <authorList>
            <person name="Zaccaron A."/>
            <person name="Stergiopoulos I."/>
        </authorList>
    </citation>
    <scope>NUCLEOTIDE SEQUENCE</scope>
    <source>
        <strain evidence="3">Race5_Kim</strain>
    </source>
</reference>
<dbReference type="Proteomes" id="UP000756132">
    <property type="component" value="Chromosome 7"/>
</dbReference>